<name>A0A132UCK7_9BACL</name>
<feature type="transmembrane region" description="Helical" evidence="6">
    <location>
        <begin position="145"/>
        <end position="166"/>
    </location>
</feature>
<evidence type="ECO:0000313" key="8">
    <source>
        <dbReference type="Proteomes" id="UP000070475"/>
    </source>
</evidence>
<dbReference type="EMBL" id="LIRB01000071">
    <property type="protein sequence ID" value="KWX81211.1"/>
    <property type="molecule type" value="Genomic_DNA"/>
</dbReference>
<protein>
    <recommendedName>
        <fullName evidence="9">Lysine transporter LysE</fullName>
    </recommendedName>
</protein>
<feature type="transmembrane region" description="Helical" evidence="6">
    <location>
        <begin position="39"/>
        <end position="57"/>
    </location>
</feature>
<evidence type="ECO:0000256" key="3">
    <source>
        <dbReference type="ARBA" id="ARBA00022692"/>
    </source>
</evidence>
<evidence type="ECO:0000256" key="1">
    <source>
        <dbReference type="ARBA" id="ARBA00004651"/>
    </source>
</evidence>
<evidence type="ECO:0000256" key="4">
    <source>
        <dbReference type="ARBA" id="ARBA00022989"/>
    </source>
</evidence>
<keyword evidence="4 6" id="KW-1133">Transmembrane helix</keyword>
<keyword evidence="8" id="KW-1185">Reference proteome</keyword>
<dbReference type="PANTHER" id="PTHR30086">
    <property type="entry name" value="ARGININE EXPORTER PROTEIN ARGO"/>
    <property type="match status" value="1"/>
</dbReference>
<dbReference type="GO" id="GO:0005886">
    <property type="term" value="C:plasma membrane"/>
    <property type="evidence" value="ECO:0007669"/>
    <property type="project" value="UniProtKB-SubCell"/>
</dbReference>
<dbReference type="InterPro" id="IPR001123">
    <property type="entry name" value="LeuE-type"/>
</dbReference>
<dbReference type="RefSeq" id="WP_060818842.1">
    <property type="nucleotide sequence ID" value="NZ_LIRB01000071.1"/>
</dbReference>
<evidence type="ECO:0008006" key="9">
    <source>
        <dbReference type="Google" id="ProtNLM"/>
    </source>
</evidence>
<feature type="transmembrane region" description="Helical" evidence="6">
    <location>
        <begin position="109"/>
        <end position="133"/>
    </location>
</feature>
<accession>A0A132UCK7</accession>
<keyword evidence="2" id="KW-1003">Cell membrane</keyword>
<dbReference type="PATRIC" id="fig|483937.3.peg.6501"/>
<gene>
    <name evidence="7" type="ORF">AMQ84_00560</name>
</gene>
<evidence type="ECO:0000256" key="5">
    <source>
        <dbReference type="ARBA" id="ARBA00023136"/>
    </source>
</evidence>
<dbReference type="OrthoDB" id="7874789at2"/>
<dbReference type="AlphaFoldDB" id="A0A132UCK7"/>
<organism evidence="7 8">
    <name type="scientific">Paenibacillus riograndensis</name>
    <dbReference type="NCBI Taxonomy" id="483937"/>
    <lineage>
        <taxon>Bacteria</taxon>
        <taxon>Bacillati</taxon>
        <taxon>Bacillota</taxon>
        <taxon>Bacilli</taxon>
        <taxon>Bacillales</taxon>
        <taxon>Paenibacillaceae</taxon>
        <taxon>Paenibacillus</taxon>
        <taxon>Paenibacillus sonchi group</taxon>
    </lineage>
</organism>
<feature type="transmembrane region" description="Helical" evidence="6">
    <location>
        <begin position="178"/>
        <end position="198"/>
    </location>
</feature>
<proteinExistence type="predicted"/>
<reference evidence="7 8" key="1">
    <citation type="submission" date="2015-08" db="EMBL/GenBank/DDBJ databases">
        <title>Genomes of Paenibacillus riograndensis.</title>
        <authorList>
            <person name="Sant'Anna F.H."/>
            <person name="Souza R."/>
            <person name="Ambrosini A."/>
            <person name="Bach E."/>
            <person name="Fernandes G."/>
            <person name="Balsanelli E."/>
            <person name="Baura V.A."/>
            <person name="Pedrosa F.O."/>
            <person name="Souza E.M."/>
            <person name="Passaglia L."/>
        </authorList>
    </citation>
    <scope>NUCLEOTIDE SEQUENCE [LARGE SCALE GENOMIC DNA]</scope>
    <source>
        <strain evidence="7 8">CAS34</strain>
    </source>
</reference>
<comment type="caution">
    <text evidence="7">The sequence shown here is derived from an EMBL/GenBank/DDBJ whole genome shotgun (WGS) entry which is preliminary data.</text>
</comment>
<feature type="transmembrane region" description="Helical" evidence="6">
    <location>
        <begin position="6"/>
        <end position="27"/>
    </location>
</feature>
<evidence type="ECO:0000256" key="6">
    <source>
        <dbReference type="SAM" id="Phobius"/>
    </source>
</evidence>
<sequence length="208" mass="21619">MIFWAPLLSGIGFGFVVAAPVGPMSLLCMNRTLQQGFRAGLATGFGIALADAGYALVTVTSFRVVNDFTSAYALPLRLSGSLLLGLLGAKSLLRGESASKPDSPRSSGIPYCLLSSFLLTLANPATLLSFAALSASLGTAAGSSWFLPAGIAAGSACWWLLFVSILKWISGKLSASFTLWLNLSSAVILILFSLYGILTALNGMDGTR</sequence>
<evidence type="ECO:0000313" key="7">
    <source>
        <dbReference type="EMBL" id="KWX81211.1"/>
    </source>
</evidence>
<dbReference type="PANTHER" id="PTHR30086:SF20">
    <property type="entry name" value="ARGININE EXPORTER PROTEIN ARGO-RELATED"/>
    <property type="match status" value="1"/>
</dbReference>
<dbReference type="Pfam" id="PF01810">
    <property type="entry name" value="LysE"/>
    <property type="match status" value="1"/>
</dbReference>
<feature type="transmembrane region" description="Helical" evidence="6">
    <location>
        <begin position="69"/>
        <end position="89"/>
    </location>
</feature>
<evidence type="ECO:0000256" key="2">
    <source>
        <dbReference type="ARBA" id="ARBA00022475"/>
    </source>
</evidence>
<dbReference type="GO" id="GO:0015171">
    <property type="term" value="F:amino acid transmembrane transporter activity"/>
    <property type="evidence" value="ECO:0007669"/>
    <property type="project" value="TreeGrafter"/>
</dbReference>
<keyword evidence="5 6" id="KW-0472">Membrane</keyword>
<keyword evidence="3 6" id="KW-0812">Transmembrane</keyword>
<dbReference type="Proteomes" id="UP000070475">
    <property type="component" value="Unassembled WGS sequence"/>
</dbReference>
<comment type="subcellular location">
    <subcellularLocation>
        <location evidence="1">Cell membrane</location>
        <topology evidence="1">Multi-pass membrane protein</topology>
    </subcellularLocation>
</comment>